<evidence type="ECO:0000313" key="1">
    <source>
        <dbReference type="EMBL" id="AFK07102.1"/>
    </source>
</evidence>
<dbReference type="AlphaFoldDB" id="I2F599"/>
<accession>I2F599</accession>
<gene>
    <name evidence="1" type="ORF">Theba_1416</name>
</gene>
<dbReference type="EMBL" id="CP003532">
    <property type="protein sequence ID" value="AFK07102.1"/>
    <property type="molecule type" value="Genomic_DNA"/>
</dbReference>
<dbReference type="HOGENOM" id="CLU_2035313_0_0_0"/>
<reference evidence="1 2" key="1">
    <citation type="journal article" date="2012" name="Genome Biol. Evol.">
        <title>Genome Sequence of the Mesophilic Thermotogales Bacterium Mesotoga prima MesG1.Ag.4.2 Reveals the Largest Thermotogales Genome To Date.</title>
        <authorList>
            <person name="Zhaxybayeva O."/>
            <person name="Swithers K.S."/>
            <person name="Foght J."/>
            <person name="Green A.G."/>
            <person name="Bruce D."/>
            <person name="Detter C."/>
            <person name="Han S."/>
            <person name="Teshima H."/>
            <person name="Han J."/>
            <person name="Woyke T."/>
            <person name="Pitluck S."/>
            <person name="Nolan M."/>
            <person name="Ivanova N."/>
            <person name="Pati A."/>
            <person name="Land M.L."/>
            <person name="Dlutek M."/>
            <person name="Doolittle W.F."/>
            <person name="Noll K.M."/>
            <person name="Nesbo C.L."/>
        </authorList>
    </citation>
    <scope>NUCLEOTIDE SEQUENCE [LARGE SCALE GENOMIC DNA]</scope>
    <source>
        <strain evidence="2">mesG1.Ag.4.2</strain>
    </source>
</reference>
<keyword evidence="2" id="KW-1185">Reference proteome</keyword>
<protein>
    <submittedName>
        <fullName evidence="1">Uncharacterized protein</fullName>
    </submittedName>
</protein>
<sequence length="121" mass="13931">MNLDKRHIGIVLHGSFCQQRLAVDLVLEDAKVIALREKEKEIVKRQIKELVSEYAEKVLCSKAEAILDSNLLKDEEIEDLIQDGRAYTLAIALISDWLLSLPYPLEGKSYKKLRKLLEKLR</sequence>
<dbReference type="Proteomes" id="UP000002881">
    <property type="component" value="Chromosome"/>
</dbReference>
<organism evidence="1 2">
    <name type="scientific">Mesotoga prima MesG1.Ag.4.2</name>
    <dbReference type="NCBI Taxonomy" id="660470"/>
    <lineage>
        <taxon>Bacteria</taxon>
        <taxon>Thermotogati</taxon>
        <taxon>Thermotogota</taxon>
        <taxon>Thermotogae</taxon>
        <taxon>Kosmotogales</taxon>
        <taxon>Kosmotogaceae</taxon>
        <taxon>Mesotoga</taxon>
    </lineage>
</organism>
<dbReference type="KEGG" id="mpg:Theba_1416"/>
<evidence type="ECO:0000313" key="2">
    <source>
        <dbReference type="Proteomes" id="UP000002881"/>
    </source>
</evidence>
<proteinExistence type="predicted"/>
<name>I2F599_9BACT</name>